<accession>A0A1S0UBW8</accession>
<sequence length="176" mass="20363">MENVTCRPGFYLYGHIDQQIDYDLYNRDFTVLISQLSVLYSFDEVFVNFYEHDDQKAAKYLKAMNKQPQVNKKRIADTTGPFPVNYFSNINFYPPFSLSTFGTVQYYCTNTFASQEPINYSVDVLQSPMCAAQSVVVQQQQRFSDIYSDLQDSGFALTKSPQISDTYKFVVPMNEK</sequence>
<dbReference type="RefSeq" id="XP_003135943.1">
    <property type="nucleotide sequence ID" value="XM_003135895.1"/>
</dbReference>
<dbReference type="AlphaFoldDB" id="A0A1S0UBW8"/>
<dbReference type="GeneID" id="9937723"/>
<reference evidence="1" key="1">
    <citation type="submission" date="2012-04" db="EMBL/GenBank/DDBJ databases">
        <title>The Genome Sequence of Loa loa.</title>
        <authorList>
            <consortium name="The Broad Institute Genome Sequencing Platform"/>
            <consortium name="Broad Institute Genome Sequencing Center for Infectious Disease"/>
            <person name="Nutman T.B."/>
            <person name="Fink D.L."/>
            <person name="Russ C."/>
            <person name="Young S."/>
            <person name="Zeng Q."/>
            <person name="Gargeya S."/>
            <person name="Alvarado L."/>
            <person name="Berlin A."/>
            <person name="Chapman S.B."/>
            <person name="Chen Z."/>
            <person name="Freedman E."/>
            <person name="Gellesch M."/>
            <person name="Goldberg J."/>
            <person name="Griggs A."/>
            <person name="Gujja S."/>
            <person name="Heilman E.R."/>
            <person name="Heiman D."/>
            <person name="Howarth C."/>
            <person name="Mehta T."/>
            <person name="Neiman D."/>
            <person name="Pearson M."/>
            <person name="Roberts A."/>
            <person name="Saif S."/>
            <person name="Shea T."/>
            <person name="Shenoy N."/>
            <person name="Sisk P."/>
            <person name="Stolte C."/>
            <person name="Sykes S."/>
            <person name="White J."/>
            <person name="Yandava C."/>
            <person name="Haas B."/>
            <person name="Henn M.R."/>
            <person name="Nusbaum C."/>
            <person name="Birren B."/>
        </authorList>
    </citation>
    <scope>NUCLEOTIDE SEQUENCE [LARGE SCALE GENOMIC DNA]</scope>
</reference>
<protein>
    <submittedName>
        <fullName evidence="1">Uncharacterized protein</fullName>
    </submittedName>
</protein>
<dbReference type="CTD" id="9937723"/>
<name>A0A1S0UBW8_LOALO</name>
<proteinExistence type="predicted"/>
<gene>
    <name evidence="1" type="ORF">LOAG_00355</name>
</gene>
<organism evidence="1">
    <name type="scientific">Loa loa</name>
    <name type="common">Eye worm</name>
    <name type="synonym">Filaria loa</name>
    <dbReference type="NCBI Taxonomy" id="7209"/>
    <lineage>
        <taxon>Eukaryota</taxon>
        <taxon>Metazoa</taxon>
        <taxon>Ecdysozoa</taxon>
        <taxon>Nematoda</taxon>
        <taxon>Chromadorea</taxon>
        <taxon>Rhabditida</taxon>
        <taxon>Spirurina</taxon>
        <taxon>Spiruromorpha</taxon>
        <taxon>Filarioidea</taxon>
        <taxon>Onchocercidae</taxon>
        <taxon>Loa</taxon>
    </lineage>
</organism>
<dbReference type="InParanoid" id="A0A1S0UBW8"/>
<dbReference type="KEGG" id="loa:LOAG_00355"/>
<evidence type="ECO:0000313" key="1">
    <source>
        <dbReference type="EMBL" id="EFO28121.1"/>
    </source>
</evidence>
<dbReference type="EMBL" id="JH712072">
    <property type="protein sequence ID" value="EFO28121.1"/>
    <property type="molecule type" value="Genomic_DNA"/>
</dbReference>